<feature type="domain" description="Autotransporter" evidence="2">
    <location>
        <begin position="651"/>
        <end position="928"/>
    </location>
</feature>
<dbReference type="SUPFAM" id="SSF103515">
    <property type="entry name" value="Autotransporter"/>
    <property type="match status" value="1"/>
</dbReference>
<dbReference type="Proteomes" id="UP000682928">
    <property type="component" value="Chromosome"/>
</dbReference>
<dbReference type="Gene3D" id="2.160.20.20">
    <property type="match status" value="1"/>
</dbReference>
<dbReference type="InterPro" id="IPR011050">
    <property type="entry name" value="Pectin_lyase_fold/virulence"/>
</dbReference>
<protein>
    <submittedName>
        <fullName evidence="3">Adhesin autotransporter</fullName>
    </submittedName>
</protein>
<dbReference type="CDD" id="cd01344">
    <property type="entry name" value="PL2_Passenger_AT"/>
    <property type="match status" value="1"/>
</dbReference>
<dbReference type="NCBIfam" id="TIGR01414">
    <property type="entry name" value="autotrans_barl"/>
    <property type="match status" value="1"/>
</dbReference>
<dbReference type="InterPro" id="IPR006315">
    <property type="entry name" value="OM_autotransptr_brl_dom"/>
</dbReference>
<evidence type="ECO:0000259" key="2">
    <source>
        <dbReference type="PROSITE" id="PS51208"/>
    </source>
</evidence>
<dbReference type="SUPFAM" id="SSF51126">
    <property type="entry name" value="Pectin lyase-like"/>
    <property type="match status" value="1"/>
</dbReference>
<dbReference type="InterPro" id="IPR005546">
    <property type="entry name" value="Autotransporte_beta"/>
</dbReference>
<dbReference type="InterPro" id="IPR012332">
    <property type="entry name" value="Autotransporter_pectin_lyase_C"/>
</dbReference>
<evidence type="ECO:0000313" key="4">
    <source>
        <dbReference type="Proteomes" id="UP000682928"/>
    </source>
</evidence>
<gene>
    <name evidence="3" type="ORF">ENKO_05050</name>
</gene>
<dbReference type="Pfam" id="PF03797">
    <property type="entry name" value="Autotransporter"/>
    <property type="match status" value="1"/>
</dbReference>
<sequence length="928" mass="96982">MPAIAFFSSSVSFSQTVTGPGTLNDDFYDYIVESGTTIEQSNATAPTINILGGSIQTFTNNGLVKNDDGGAINISNIDGDVNNNNTIKGNSYAIKVINGAQTEINNASGSLIEGTQNAIIGENNFGLNNNGTINSKNGDAIQITNGTMSLKNEGVINSESASAIVVTGNGETSIINSGKIEGNVYAIKFESSKNNSLRLQEGSNLSGDVLTTNSKNNKLILEDKGSEDSNFVGLNEGDGFASLNMRGNAWTLSGEIDLLGNDDKTLNDKVLQVTSGTLTLTGTVNNAGGTTINEGAALQLGDATHTAAFTSDAVTNNGTLVFNQSGNSTFSSDISGTGKLIKSDASTLTLDGVFNYTGGTDLNGGTTLVAKDSALGTTTAPARININNSATLASAGTIAGNVNIMTGGTLAAWNVATAGNPASTTADTVNGTVNNSGSLVIGSTQTQPGQRFTINGDYVGNAGSQIVMNTTLADDSAATDRLTITGNTSGESKVALTNIGGQGAQTINGIEIISVGGSSDATFTLAAPATVGKWEYNLTKKNNDWFLVSEKDDDNGGGDNGGGDNGGGDNGGGDNGGSDNGGGDNGGGDNGGGDNDGGDNGGDNSGDNGGDNDPTPPEVPNPETGAYLGNYLAAQQMFIHKRDDREQLLARGTDEKNGWMYVRGRYHDNNVDGTLGSYNTKMHVIQMGSDLLTRISEEGEWHAGFMLGAGLSETHAQAALNKRSAKGHVSGYNVGLYATWQQDPELRLGSYIDSWVAANWYDSWVQGDRAAREDYSSNGFAASIEAGHAWLLDSVTDRHWKVEPQGQIVYSYLEQNDHTENDGTRIAVPDDDSYLTRLGVRFSNVDKTTPGAWQPWVAVNWLNGAGMNDLEFNGESAHDETPENRGQLEVGISGDLNKNMSISVRALGEWGENSYDAYGGHVLWNYRW</sequence>
<evidence type="ECO:0000256" key="1">
    <source>
        <dbReference type="SAM" id="MobiDB-lite"/>
    </source>
</evidence>
<dbReference type="EMBL" id="AP024590">
    <property type="protein sequence ID" value="BCU53911.1"/>
    <property type="molecule type" value="Genomic_DNA"/>
</dbReference>
<dbReference type="AlphaFoldDB" id="A0AA86M2N4"/>
<dbReference type="PROSITE" id="PS51208">
    <property type="entry name" value="AUTOTRANSPORTER"/>
    <property type="match status" value="1"/>
</dbReference>
<feature type="compositionally biased region" description="Gly residues" evidence="1">
    <location>
        <begin position="557"/>
        <end position="609"/>
    </location>
</feature>
<dbReference type="PANTHER" id="PTHR35037:SF3">
    <property type="entry name" value="C-TERMINAL REGION OF AIDA-LIKE PROTEIN"/>
    <property type="match status" value="1"/>
</dbReference>
<dbReference type="PANTHER" id="PTHR35037">
    <property type="entry name" value="C-TERMINAL REGION OF AIDA-LIKE PROTEIN"/>
    <property type="match status" value="1"/>
</dbReference>
<dbReference type="InterPro" id="IPR043990">
    <property type="entry name" value="AC_1"/>
</dbReference>
<reference evidence="3" key="1">
    <citation type="submission" date="2021-04" db="EMBL/GenBank/DDBJ databases">
        <title>Difference and commonality of drug resistance evolution in various bacteria. and drug sensitivity profiles.</title>
        <authorList>
            <person name="Maeda T."/>
            <person name="Shibai A."/>
            <person name="Kawada K."/>
            <person name="Kotani H."/>
            <person name="Tarusawa Y."/>
            <person name="Tanabe K."/>
            <person name="Furusawa C."/>
        </authorList>
    </citation>
    <scope>NUCLEOTIDE SEQUENCE</scope>
    <source>
        <strain evidence="3">JCM 8580</strain>
    </source>
</reference>
<evidence type="ECO:0000313" key="3">
    <source>
        <dbReference type="EMBL" id="BCU53911.1"/>
    </source>
</evidence>
<dbReference type="Gene3D" id="2.40.128.130">
    <property type="entry name" value="Autotransporter beta-domain"/>
    <property type="match status" value="1"/>
</dbReference>
<dbReference type="InterPro" id="IPR051551">
    <property type="entry name" value="Autotransporter_adhesion"/>
</dbReference>
<organism evidence="3 4">
    <name type="scientific">Enterobacter kobei</name>
    <dbReference type="NCBI Taxonomy" id="208224"/>
    <lineage>
        <taxon>Bacteria</taxon>
        <taxon>Pseudomonadati</taxon>
        <taxon>Pseudomonadota</taxon>
        <taxon>Gammaproteobacteria</taxon>
        <taxon>Enterobacterales</taxon>
        <taxon>Enterobacteriaceae</taxon>
        <taxon>Enterobacter</taxon>
        <taxon>Enterobacter cloacae complex</taxon>
    </lineage>
</organism>
<feature type="region of interest" description="Disordered" evidence="1">
    <location>
        <begin position="549"/>
        <end position="626"/>
    </location>
</feature>
<dbReference type="Pfam" id="PF18883">
    <property type="entry name" value="AC_1"/>
    <property type="match status" value="1"/>
</dbReference>
<name>A0AA86M2N4_9ENTR</name>
<dbReference type="InterPro" id="IPR036709">
    <property type="entry name" value="Autotransporte_beta_dom_sf"/>
</dbReference>
<proteinExistence type="predicted"/>
<dbReference type="SMART" id="SM00869">
    <property type="entry name" value="Autotransporter"/>
    <property type="match status" value="1"/>
</dbReference>
<accession>A0AA86M2N4</accession>
<dbReference type="GO" id="GO:0019867">
    <property type="term" value="C:outer membrane"/>
    <property type="evidence" value="ECO:0007669"/>
    <property type="project" value="InterPro"/>
</dbReference>